<gene>
    <name evidence="2" type="ORF">H2201_001722</name>
</gene>
<protein>
    <recommendedName>
        <fullName evidence="1">ABC transporter domain-containing protein</fullName>
    </recommendedName>
</protein>
<reference evidence="2" key="1">
    <citation type="submission" date="2022-10" db="EMBL/GenBank/DDBJ databases">
        <title>Culturing micro-colonial fungi from biological soil crusts in the Mojave desert and describing Neophaeococcomyces mojavensis, and introducing the new genera and species Taxawa tesnikishii.</title>
        <authorList>
            <person name="Kurbessoian T."/>
            <person name="Stajich J.E."/>
        </authorList>
    </citation>
    <scope>NUCLEOTIDE SEQUENCE</scope>
    <source>
        <strain evidence="2">TK_1</strain>
    </source>
</reference>
<dbReference type="InterPro" id="IPR017871">
    <property type="entry name" value="ABC_transporter-like_CS"/>
</dbReference>
<evidence type="ECO:0000313" key="3">
    <source>
        <dbReference type="Proteomes" id="UP001172684"/>
    </source>
</evidence>
<dbReference type="InterPro" id="IPR039421">
    <property type="entry name" value="Type_1_exporter"/>
</dbReference>
<sequence length="408" mass="45748">MRNVPSDKKSTGGSLPNPNLHIIDRRITFQDHTGNAAISAWYGQCRRGETSVAPPFSFQVYVTNGLSASTGLPQSLLHALIDPLGEPVHYRLDVFFLPQGTLEECMAHYRAEKQARAGNWPMHTFPSYPKPQDPHVNFLVVVQERDWTATEEDFLGVCWFDLPEAYVERNPDDPLVNGPVHWIGKMRVRFREGESMVPRTLEDVGMDLYNVVTQKYWTRSLREEYDEWNSISNTIVPTLPSLVSAARKYRATVSHRAKPDKICGNSHDEETIIRACKDANIHTFLTSLPEGYETQAGTRGLSLSGGQRQRLAIARALVRNPSILLLDEATSALDSHSEAVVQQALATAAKGRTTIAVAHRLATVKDADCIFVIDGGRVVEFGKHKELLVRRGWYWRMCEAQGLEVELA</sequence>
<name>A0ABQ9P1R0_9PEZI</name>
<keyword evidence="3" id="KW-1185">Reference proteome</keyword>
<dbReference type="InterPro" id="IPR003439">
    <property type="entry name" value="ABC_transporter-like_ATP-bd"/>
</dbReference>
<dbReference type="Gene3D" id="3.40.50.300">
    <property type="entry name" value="P-loop containing nucleotide triphosphate hydrolases"/>
    <property type="match status" value="1"/>
</dbReference>
<comment type="caution">
    <text evidence="2">The sequence shown here is derived from an EMBL/GenBank/DDBJ whole genome shotgun (WGS) entry which is preliminary data.</text>
</comment>
<proteinExistence type="predicted"/>
<evidence type="ECO:0000259" key="1">
    <source>
        <dbReference type="PROSITE" id="PS50893"/>
    </source>
</evidence>
<organism evidence="2 3">
    <name type="scientific">Coniosporium apollinis</name>
    <dbReference type="NCBI Taxonomy" id="61459"/>
    <lineage>
        <taxon>Eukaryota</taxon>
        <taxon>Fungi</taxon>
        <taxon>Dikarya</taxon>
        <taxon>Ascomycota</taxon>
        <taxon>Pezizomycotina</taxon>
        <taxon>Dothideomycetes</taxon>
        <taxon>Dothideomycetes incertae sedis</taxon>
        <taxon>Coniosporium</taxon>
    </lineage>
</organism>
<dbReference type="PANTHER" id="PTHR24221">
    <property type="entry name" value="ATP-BINDING CASSETTE SUB-FAMILY B"/>
    <property type="match status" value="1"/>
</dbReference>
<dbReference type="PROSITE" id="PS50893">
    <property type="entry name" value="ABC_TRANSPORTER_2"/>
    <property type="match status" value="1"/>
</dbReference>
<feature type="domain" description="ABC transporter" evidence="1">
    <location>
        <begin position="142"/>
        <end position="400"/>
    </location>
</feature>
<dbReference type="EMBL" id="JAPDRL010000008">
    <property type="protein sequence ID" value="KAJ9668292.1"/>
    <property type="molecule type" value="Genomic_DNA"/>
</dbReference>
<dbReference type="PANTHER" id="PTHR24221:SF503">
    <property type="entry name" value="MITOCHONDRIAL POTASSIUM CHANNEL ATP-BINDING SUBUNIT"/>
    <property type="match status" value="1"/>
</dbReference>
<dbReference type="PROSITE" id="PS00211">
    <property type="entry name" value="ABC_TRANSPORTER_1"/>
    <property type="match status" value="1"/>
</dbReference>
<dbReference type="SUPFAM" id="SSF52540">
    <property type="entry name" value="P-loop containing nucleoside triphosphate hydrolases"/>
    <property type="match status" value="1"/>
</dbReference>
<dbReference type="InterPro" id="IPR027417">
    <property type="entry name" value="P-loop_NTPase"/>
</dbReference>
<evidence type="ECO:0000313" key="2">
    <source>
        <dbReference type="EMBL" id="KAJ9668292.1"/>
    </source>
</evidence>
<dbReference type="Pfam" id="PF00005">
    <property type="entry name" value="ABC_tran"/>
    <property type="match status" value="1"/>
</dbReference>
<dbReference type="Proteomes" id="UP001172684">
    <property type="component" value="Unassembled WGS sequence"/>
</dbReference>
<accession>A0ABQ9P1R0</accession>